<evidence type="ECO:0000256" key="2">
    <source>
        <dbReference type="ARBA" id="ARBA00022694"/>
    </source>
</evidence>
<feature type="active site" description="Proton acceptor" evidence="8">
    <location>
        <position position="67"/>
    </location>
</feature>
<feature type="binding site" evidence="8">
    <location>
        <position position="63"/>
    </location>
    <ligand>
        <name>Zn(2+)</name>
        <dbReference type="ChEBI" id="CHEBI:29105"/>
        <label>1</label>
        <note>catalytic</note>
    </ligand>
</feature>
<name>A0ABW6PR26_9NOCA</name>
<dbReference type="CDD" id="cd07717">
    <property type="entry name" value="RNaseZ_ZiPD-like_MBL-fold"/>
    <property type="match status" value="1"/>
</dbReference>
<reference evidence="11 12" key="1">
    <citation type="submission" date="2024-10" db="EMBL/GenBank/DDBJ databases">
        <title>The Natural Products Discovery Center: Release of the First 8490 Sequenced Strains for Exploring Actinobacteria Biosynthetic Diversity.</title>
        <authorList>
            <person name="Kalkreuter E."/>
            <person name="Kautsar S.A."/>
            <person name="Yang D."/>
            <person name="Bader C.D."/>
            <person name="Teijaro C.N."/>
            <person name="Fluegel L."/>
            <person name="Davis C.M."/>
            <person name="Simpson J.R."/>
            <person name="Lauterbach L."/>
            <person name="Steele A.D."/>
            <person name="Gui C."/>
            <person name="Meng S."/>
            <person name="Li G."/>
            <person name="Viehrig K."/>
            <person name="Ye F."/>
            <person name="Su P."/>
            <person name="Kiefer A.F."/>
            <person name="Nichols A."/>
            <person name="Cepeda A.J."/>
            <person name="Yan W."/>
            <person name="Fan B."/>
            <person name="Jiang Y."/>
            <person name="Adhikari A."/>
            <person name="Zheng C.-J."/>
            <person name="Schuster L."/>
            <person name="Cowan T.M."/>
            <person name="Smanski M.J."/>
            <person name="Chevrette M.G."/>
            <person name="De Carvalho L.P.S."/>
            <person name="Shen B."/>
        </authorList>
    </citation>
    <scope>NUCLEOTIDE SEQUENCE [LARGE SCALE GENOMIC DNA]</scope>
    <source>
        <strain evidence="11 12">NPDC004045</strain>
    </source>
</reference>
<evidence type="ECO:0000256" key="1">
    <source>
        <dbReference type="ARBA" id="ARBA00011738"/>
    </source>
</evidence>
<protein>
    <recommendedName>
        <fullName evidence="8">Ribonuclease Z</fullName>
        <shortName evidence="8">RNase Z</shortName>
        <ecNumber evidence="8">3.1.26.11</ecNumber>
    </recommendedName>
    <alternativeName>
        <fullName evidence="8">tRNA 3 endonuclease</fullName>
    </alternativeName>
    <alternativeName>
        <fullName evidence="8">tRNase Z</fullName>
    </alternativeName>
</protein>
<sequence>MSTRELLVLGTAGAVPTRRRNHNGYLLRWDGHGILFDPGEGIQRQMSLAGASATELRWLCVTHFHGDHSLGVPGIVQRLGRDGVPHDVHAVFPAAGARYWERLRYATSYHDQPSLVEHPVHGDGETLLGERFTLTALPLSHSIPTYGYRLAEPDGRTYLPDKLRAHGITGAAVRELSGDLLAECTVPRPGQKVAFVMDTRLCDNVFALADGVDMLVIESTFLDTETDQAAERGHLTARQAGEVARACGVTTLVLTHFSERYREADDPLFLEQAGFENAILAGDLDRIPLPARRDPRVRPSR</sequence>
<keyword evidence="12" id="KW-1185">Reference proteome</keyword>
<dbReference type="InterPro" id="IPR013471">
    <property type="entry name" value="RNase_Z/BN"/>
</dbReference>
<keyword evidence="3 8" id="KW-0540">Nuclease</keyword>
<dbReference type="InterPro" id="IPR001279">
    <property type="entry name" value="Metallo-B-lactamas"/>
</dbReference>
<proteinExistence type="inferred from homology"/>
<comment type="caution">
    <text evidence="11">The sequence shown here is derived from an EMBL/GenBank/DDBJ whole genome shotgun (WGS) entry which is preliminary data.</text>
</comment>
<evidence type="ECO:0000256" key="4">
    <source>
        <dbReference type="ARBA" id="ARBA00022723"/>
    </source>
</evidence>
<feature type="binding site" evidence="8">
    <location>
        <position position="67"/>
    </location>
    <ligand>
        <name>Zn(2+)</name>
        <dbReference type="ChEBI" id="CHEBI:29105"/>
        <label>2</label>
        <note>catalytic</note>
    </ligand>
</feature>
<dbReference type="Pfam" id="PF00753">
    <property type="entry name" value="Lactamase_B"/>
    <property type="match status" value="1"/>
</dbReference>
<keyword evidence="5 8" id="KW-0255">Endonuclease</keyword>
<feature type="binding site" evidence="8">
    <location>
        <position position="198"/>
    </location>
    <ligand>
        <name>Zn(2+)</name>
        <dbReference type="ChEBI" id="CHEBI:29105"/>
        <label>1</label>
        <note>catalytic</note>
    </ligand>
</feature>
<dbReference type="Gene3D" id="3.60.15.10">
    <property type="entry name" value="Ribonuclease Z/Hydroxyacylglutathione hydrolase-like"/>
    <property type="match status" value="1"/>
</dbReference>
<dbReference type="InterPro" id="IPR036866">
    <property type="entry name" value="RibonucZ/Hydroxyglut_hydro"/>
</dbReference>
<comment type="cofactor">
    <cofactor evidence="8">
        <name>Zn(2+)</name>
        <dbReference type="ChEBI" id="CHEBI:29105"/>
    </cofactor>
    <text evidence="8">Binds 2 Zn(2+) ions.</text>
</comment>
<dbReference type="SUPFAM" id="SSF56281">
    <property type="entry name" value="Metallo-hydrolase/oxidoreductase"/>
    <property type="match status" value="1"/>
</dbReference>
<keyword evidence="4 8" id="KW-0479">Metal-binding</keyword>
<evidence type="ECO:0000256" key="5">
    <source>
        <dbReference type="ARBA" id="ARBA00022759"/>
    </source>
</evidence>
<comment type="catalytic activity">
    <reaction evidence="8">
        <text>Endonucleolytic cleavage of RNA, removing extra 3' nucleotides from tRNA precursor, generating 3' termini of tRNAs. A 3'-hydroxy group is left at the tRNA terminus and a 5'-phosphoryl group is left at the trailer molecule.</text>
        <dbReference type="EC" id="3.1.26.11"/>
    </reaction>
</comment>
<feature type="binding site" evidence="8">
    <location>
        <position position="68"/>
    </location>
    <ligand>
        <name>Zn(2+)</name>
        <dbReference type="ChEBI" id="CHEBI:29105"/>
        <label>2</label>
        <note>catalytic</note>
    </ligand>
</feature>
<feature type="binding site" evidence="8">
    <location>
        <position position="198"/>
    </location>
    <ligand>
        <name>Zn(2+)</name>
        <dbReference type="ChEBI" id="CHEBI:29105"/>
        <label>2</label>
        <note>catalytic</note>
    </ligand>
</feature>
<dbReference type="EC" id="3.1.26.11" evidence="8"/>
<feature type="binding site" evidence="8">
    <location>
        <position position="65"/>
    </location>
    <ligand>
        <name>Zn(2+)</name>
        <dbReference type="ChEBI" id="CHEBI:29105"/>
        <label>1</label>
        <note>catalytic</note>
    </ligand>
</feature>
<gene>
    <name evidence="8" type="primary">rnz</name>
    <name evidence="11" type="ORF">ACFYTF_18745</name>
</gene>
<comment type="subunit">
    <text evidence="1 8">Homodimer.</text>
</comment>
<dbReference type="EMBL" id="JBIAMX010000011">
    <property type="protein sequence ID" value="MFF0544871.1"/>
    <property type="molecule type" value="Genomic_DNA"/>
</dbReference>
<keyword evidence="6 8" id="KW-0378">Hydrolase</keyword>
<dbReference type="NCBIfam" id="NF000805">
    <property type="entry name" value="PRK00055.2-3"/>
    <property type="match status" value="1"/>
</dbReference>
<keyword evidence="2 8" id="KW-0819">tRNA processing</keyword>
<feature type="domain" description="Metallo-beta-lactamase" evidence="10">
    <location>
        <begin position="184"/>
        <end position="257"/>
    </location>
</feature>
<organism evidence="11 12">
    <name type="scientific">Nocardia thailandica</name>
    <dbReference type="NCBI Taxonomy" id="257275"/>
    <lineage>
        <taxon>Bacteria</taxon>
        <taxon>Bacillati</taxon>
        <taxon>Actinomycetota</taxon>
        <taxon>Actinomycetes</taxon>
        <taxon>Mycobacteriales</taxon>
        <taxon>Nocardiaceae</taxon>
        <taxon>Nocardia</taxon>
    </lineage>
</organism>
<keyword evidence="7 8" id="KW-0862">Zinc</keyword>
<evidence type="ECO:0000259" key="10">
    <source>
        <dbReference type="Pfam" id="PF12706"/>
    </source>
</evidence>
<evidence type="ECO:0000256" key="6">
    <source>
        <dbReference type="ARBA" id="ARBA00022801"/>
    </source>
</evidence>
<dbReference type="Proteomes" id="UP001601444">
    <property type="component" value="Unassembled WGS sequence"/>
</dbReference>
<evidence type="ECO:0000313" key="11">
    <source>
        <dbReference type="EMBL" id="MFF0544871.1"/>
    </source>
</evidence>
<dbReference type="GO" id="GO:0042781">
    <property type="term" value="F:3'-tRNA processing endoribonuclease activity"/>
    <property type="evidence" value="ECO:0007669"/>
    <property type="project" value="UniProtKB-EC"/>
</dbReference>
<feature type="binding site" evidence="8">
    <location>
        <position position="141"/>
    </location>
    <ligand>
        <name>Zn(2+)</name>
        <dbReference type="ChEBI" id="CHEBI:29105"/>
        <label>1</label>
        <note>catalytic</note>
    </ligand>
</feature>
<dbReference type="Pfam" id="PF12706">
    <property type="entry name" value="Lactamase_B_2"/>
    <property type="match status" value="1"/>
</dbReference>
<evidence type="ECO:0000259" key="9">
    <source>
        <dbReference type="Pfam" id="PF00753"/>
    </source>
</evidence>
<dbReference type="HAMAP" id="MF_01818">
    <property type="entry name" value="RNase_Z_BN"/>
    <property type="match status" value="1"/>
</dbReference>
<evidence type="ECO:0000256" key="8">
    <source>
        <dbReference type="HAMAP-Rule" id="MF_01818"/>
    </source>
</evidence>
<dbReference type="PANTHER" id="PTHR46018:SF2">
    <property type="entry name" value="ZINC PHOSPHODIESTERASE ELAC PROTEIN 1"/>
    <property type="match status" value="1"/>
</dbReference>
<dbReference type="RefSeq" id="WP_387701361.1">
    <property type="nucleotide sequence ID" value="NZ_JBIAMX010000011.1"/>
</dbReference>
<evidence type="ECO:0000256" key="7">
    <source>
        <dbReference type="ARBA" id="ARBA00022833"/>
    </source>
</evidence>
<dbReference type="PANTHER" id="PTHR46018">
    <property type="entry name" value="ZINC PHOSPHODIESTERASE ELAC PROTEIN 1"/>
    <property type="match status" value="1"/>
</dbReference>
<feature type="domain" description="Metallo-beta-lactamase" evidence="9">
    <location>
        <begin position="19"/>
        <end position="139"/>
    </location>
</feature>
<feature type="binding site" evidence="8">
    <location>
        <position position="256"/>
    </location>
    <ligand>
        <name>Zn(2+)</name>
        <dbReference type="ChEBI" id="CHEBI:29105"/>
        <label>2</label>
        <note>catalytic</note>
    </ligand>
</feature>
<evidence type="ECO:0000313" key="12">
    <source>
        <dbReference type="Proteomes" id="UP001601444"/>
    </source>
</evidence>
<evidence type="ECO:0000256" key="3">
    <source>
        <dbReference type="ARBA" id="ARBA00022722"/>
    </source>
</evidence>
<comment type="similarity">
    <text evidence="8">Belongs to the RNase Z family.</text>
</comment>
<comment type="function">
    <text evidence="8">Zinc phosphodiesterase, which displays some tRNA 3'-processing endonuclease activity. Probably involved in tRNA maturation, by removing a 3'-trailer from precursor tRNA.</text>
</comment>
<accession>A0ABW6PR26</accession>